<dbReference type="InterPro" id="IPR029062">
    <property type="entry name" value="Class_I_gatase-like"/>
</dbReference>
<organism evidence="3 4">
    <name type="scientific">Fraxinus pennsylvanica</name>
    <dbReference type="NCBI Taxonomy" id="56036"/>
    <lineage>
        <taxon>Eukaryota</taxon>
        <taxon>Viridiplantae</taxon>
        <taxon>Streptophyta</taxon>
        <taxon>Embryophyta</taxon>
        <taxon>Tracheophyta</taxon>
        <taxon>Spermatophyta</taxon>
        <taxon>Magnoliopsida</taxon>
        <taxon>eudicotyledons</taxon>
        <taxon>Gunneridae</taxon>
        <taxon>Pentapetalae</taxon>
        <taxon>asterids</taxon>
        <taxon>lamiids</taxon>
        <taxon>Lamiales</taxon>
        <taxon>Oleaceae</taxon>
        <taxon>Oleeae</taxon>
        <taxon>Fraxinus</taxon>
    </lineage>
</organism>
<dbReference type="PANTHER" id="PTHR42733">
    <property type="entry name" value="DJ-1 PROTEIN"/>
    <property type="match status" value="1"/>
</dbReference>
<evidence type="ECO:0000256" key="1">
    <source>
        <dbReference type="ARBA" id="ARBA00008542"/>
    </source>
</evidence>
<feature type="domain" description="DJ-1/PfpI" evidence="2">
    <location>
        <begin position="32"/>
        <end position="71"/>
    </location>
</feature>
<dbReference type="Pfam" id="PF01965">
    <property type="entry name" value="DJ-1_PfpI"/>
    <property type="match status" value="1"/>
</dbReference>
<gene>
    <name evidence="3" type="ORF">FPE_LOCUS31883</name>
</gene>
<dbReference type="PANTHER" id="PTHR42733:SF2">
    <property type="entry name" value="DJ-1_THIJ_PFPI FAMILY PROTEIN"/>
    <property type="match status" value="1"/>
</dbReference>
<comment type="similarity">
    <text evidence="1">Belongs to the peptidase C56 family.</text>
</comment>
<accession>A0AAD2ECM4</accession>
<keyword evidence="4" id="KW-1185">Reference proteome</keyword>
<dbReference type="Proteomes" id="UP000834106">
    <property type="component" value="Chromosome 21"/>
</dbReference>
<reference evidence="3" key="1">
    <citation type="submission" date="2023-05" db="EMBL/GenBank/DDBJ databases">
        <authorList>
            <person name="Huff M."/>
        </authorList>
    </citation>
    <scope>NUCLEOTIDE SEQUENCE</scope>
</reference>
<proteinExistence type="inferred from homology"/>
<name>A0AAD2ECM4_9LAMI</name>
<evidence type="ECO:0000313" key="3">
    <source>
        <dbReference type="EMBL" id="CAI9784453.1"/>
    </source>
</evidence>
<protein>
    <recommendedName>
        <fullName evidence="2">DJ-1/PfpI domain-containing protein</fullName>
    </recommendedName>
</protein>
<dbReference type="AlphaFoldDB" id="A0AAD2ECM4"/>
<evidence type="ECO:0000313" key="4">
    <source>
        <dbReference type="Proteomes" id="UP000834106"/>
    </source>
</evidence>
<dbReference type="InterPro" id="IPR002818">
    <property type="entry name" value="DJ-1/PfpI"/>
</dbReference>
<dbReference type="InterPro" id="IPR006286">
    <property type="entry name" value="C56_PfpI-like"/>
</dbReference>
<dbReference type="EMBL" id="OU503056">
    <property type="protein sequence ID" value="CAI9784453.1"/>
    <property type="molecule type" value="Genomic_DNA"/>
</dbReference>
<dbReference type="SUPFAM" id="SSF52317">
    <property type="entry name" value="Class I glutamine amidotransferase-like"/>
    <property type="match status" value="1"/>
</dbReference>
<evidence type="ECO:0000259" key="2">
    <source>
        <dbReference type="Pfam" id="PF01965"/>
    </source>
</evidence>
<sequence>MVISGGDVDDACEVMVLVWWWSVMMGNWRNFEGLNASNYDALVIPGGRAPEYLALDESVIQLVKEFMESGNQWHPSAMDNRFCLLLVAWSFEGFSLKALGFNWTESSRFQKLG</sequence>
<dbReference type="Gene3D" id="3.40.50.880">
    <property type="match status" value="1"/>
</dbReference>